<gene>
    <name evidence="3" type="ORF">F503_08871</name>
</gene>
<evidence type="ECO:0000256" key="1">
    <source>
        <dbReference type="SAM" id="Coils"/>
    </source>
</evidence>
<feature type="compositionally biased region" description="Basic and acidic residues" evidence="2">
    <location>
        <begin position="9"/>
        <end position="23"/>
    </location>
</feature>
<feature type="compositionally biased region" description="Acidic residues" evidence="2">
    <location>
        <begin position="659"/>
        <end position="684"/>
    </location>
</feature>
<organism evidence="3 4">
    <name type="scientific">Ophiostoma piceae (strain UAMH 11346)</name>
    <name type="common">Sap stain fungus</name>
    <dbReference type="NCBI Taxonomy" id="1262450"/>
    <lineage>
        <taxon>Eukaryota</taxon>
        <taxon>Fungi</taxon>
        <taxon>Dikarya</taxon>
        <taxon>Ascomycota</taxon>
        <taxon>Pezizomycotina</taxon>
        <taxon>Sordariomycetes</taxon>
        <taxon>Sordariomycetidae</taxon>
        <taxon>Ophiostomatales</taxon>
        <taxon>Ophiostomataceae</taxon>
        <taxon>Ophiostoma</taxon>
    </lineage>
</organism>
<dbReference type="OrthoDB" id="3905365at2759"/>
<dbReference type="VEuPathDB" id="FungiDB:F503_08871"/>
<evidence type="ECO:0000313" key="4">
    <source>
        <dbReference type="Proteomes" id="UP000016923"/>
    </source>
</evidence>
<feature type="region of interest" description="Disordered" evidence="2">
    <location>
        <begin position="477"/>
        <end position="544"/>
    </location>
</feature>
<name>S3BP13_OPHP1</name>
<dbReference type="STRING" id="1262450.S3BP13"/>
<feature type="compositionally biased region" description="Low complexity" evidence="2">
    <location>
        <begin position="495"/>
        <end position="513"/>
    </location>
</feature>
<feature type="region of interest" description="Disordered" evidence="2">
    <location>
        <begin position="558"/>
        <end position="706"/>
    </location>
</feature>
<dbReference type="EMBL" id="KE148172">
    <property type="protein sequence ID" value="EPE02994.1"/>
    <property type="molecule type" value="Genomic_DNA"/>
</dbReference>
<feature type="region of interest" description="Disordered" evidence="2">
    <location>
        <begin position="44"/>
        <end position="178"/>
    </location>
</feature>
<evidence type="ECO:0000313" key="3">
    <source>
        <dbReference type="EMBL" id="EPE02994.1"/>
    </source>
</evidence>
<protein>
    <submittedName>
        <fullName evidence="3">Uncharacterized protein</fullName>
    </submittedName>
</protein>
<feature type="compositionally biased region" description="Acidic residues" evidence="2">
    <location>
        <begin position="587"/>
        <end position="633"/>
    </location>
</feature>
<reference evidence="3 4" key="1">
    <citation type="journal article" date="2013" name="BMC Genomics">
        <title>The genome and transcriptome of the pine saprophyte Ophiostoma piceae, and a comparison with the bark beetle-associated pine pathogen Grosmannia clavigera.</title>
        <authorList>
            <person name="Haridas S."/>
            <person name="Wang Y."/>
            <person name="Lim L."/>
            <person name="Massoumi Alamouti S."/>
            <person name="Jackman S."/>
            <person name="Docking R."/>
            <person name="Robertson G."/>
            <person name="Birol I."/>
            <person name="Bohlmann J."/>
            <person name="Breuil C."/>
        </authorList>
    </citation>
    <scope>NUCLEOTIDE SEQUENCE [LARGE SCALE GENOMIC DNA]</scope>
    <source>
        <strain evidence="3 4">UAMH 11346</strain>
    </source>
</reference>
<feature type="compositionally biased region" description="Low complexity" evidence="2">
    <location>
        <begin position="533"/>
        <end position="544"/>
    </location>
</feature>
<keyword evidence="1" id="KW-0175">Coiled coil</keyword>
<feature type="coiled-coil region" evidence="1">
    <location>
        <begin position="351"/>
        <end position="385"/>
    </location>
</feature>
<feature type="compositionally biased region" description="Low complexity" evidence="2">
    <location>
        <begin position="634"/>
        <end position="648"/>
    </location>
</feature>
<dbReference type="HOGENOM" id="CLU_014177_1_0_1"/>
<accession>S3BP13</accession>
<dbReference type="eggNOG" id="ENOG502SC6I">
    <property type="taxonomic scope" value="Eukaryota"/>
</dbReference>
<feature type="compositionally biased region" description="Basic and acidic residues" evidence="2">
    <location>
        <begin position="44"/>
        <end position="63"/>
    </location>
</feature>
<evidence type="ECO:0000256" key="2">
    <source>
        <dbReference type="SAM" id="MobiDB-lite"/>
    </source>
</evidence>
<proteinExistence type="predicted"/>
<keyword evidence="4" id="KW-1185">Reference proteome</keyword>
<feature type="compositionally biased region" description="Low complexity" evidence="2">
    <location>
        <begin position="558"/>
        <end position="567"/>
    </location>
</feature>
<sequence length="754" mass="80901">MADTSDSQVRMDENTPKAAKDKNCPYCAQAFTSSSLGRHLDLYIKPRNPKKPDGIHDVDEIRRTRGGVTRRQPKGSVGRRQTSTPAGTPAGPSQRNDESEDESSMARSPSKEGGAPATSAAGFPIGPGNRWEAVNTTTQHPGTPSGAAGDEFRASASRHGPARSSSRQAQRAHLDMRQKLQDAQDDARATELAFREFTLAWRAAKQQIDVGNTPFDFDPLTMNFPALTLQCLPSMPTLFASTPLPTSSSWSTSPPGEGQFESLKLHFESQFQKFKSKSVAQAEALHARQGLPQASSSSLTDARQAIEMAQRNVDDSELAANKHLEAAYSSWNKLSPERKTELWVLELARGLATKQNDNERLAAAKSSLMQEITSLKSQIEQINRQQHPQEFRMNAPAHLPMSESILVEMQDAALAHGSSTFGLHDKHIDSETYVASAIKRWKSVVASDRASSSGMSAQRPLGASVASGPVTLAASDQNVAGGQPRARLGPPPVPVTFSVSTPETLARTGGAQRQARRGARAAPARQPVPSGNASAPTAPETPEASALNAPALPRALAAPMAPMEAAPDSQSLIREVARPVTTKTEPQSDEMEVEEAEEAEEAEEEEEEEDEEEEEEEEEAEDDDEDDDGDDDTTPPAQQSQQAPTAPGAAGGGAPGGGDADDNDDEDDEMSDKDADAEMEDDGDEFAHMHTPLNMSMSSTGSDQKPEFPYIRNAAHQIPRTAGNTSASLINSSRLMSNMGLAMPALSSESMYMD</sequence>
<dbReference type="AlphaFoldDB" id="S3BP13"/>
<dbReference type="Proteomes" id="UP000016923">
    <property type="component" value="Unassembled WGS sequence"/>
</dbReference>
<feature type="compositionally biased region" description="Polar residues" evidence="2">
    <location>
        <begin position="79"/>
        <end position="94"/>
    </location>
</feature>
<feature type="compositionally biased region" description="Polar residues" evidence="2">
    <location>
        <begin position="693"/>
        <end position="703"/>
    </location>
</feature>
<feature type="compositionally biased region" description="Gly residues" evidence="2">
    <location>
        <begin position="649"/>
        <end position="658"/>
    </location>
</feature>
<feature type="region of interest" description="Disordered" evidence="2">
    <location>
        <begin position="1"/>
        <end position="25"/>
    </location>
</feature>